<sequence>MKKLLPIIIVIALIASCKSYNTSQVINHDTEDSLVKTDTVSISSDETDYEIIIIEPGFNNWLLSTARPRGFHSQQFLESRNQLLVQSWNQRNLQPQVFDPNLYELRIDYDNLTDYGYEVNYLLYNYFIYFQLKYNQRLTSLVPRI</sequence>
<protein>
    <submittedName>
        <fullName evidence="1">DUF6146 family protein</fullName>
    </submittedName>
</protein>
<dbReference type="EMBL" id="JAIUJS010000003">
    <property type="protein sequence ID" value="MCA0152965.1"/>
    <property type="molecule type" value="Genomic_DNA"/>
</dbReference>
<dbReference type="Proteomes" id="UP001198402">
    <property type="component" value="Unassembled WGS sequence"/>
</dbReference>
<dbReference type="Pfam" id="PF19643">
    <property type="entry name" value="DUF6146"/>
    <property type="match status" value="1"/>
</dbReference>
<dbReference type="RefSeq" id="WP_224477892.1">
    <property type="nucleotide sequence ID" value="NZ_JAIUJS010000003.1"/>
</dbReference>
<accession>A0ABS7XZ83</accession>
<dbReference type="InterPro" id="IPR046144">
    <property type="entry name" value="DUF6146"/>
</dbReference>
<name>A0ABS7XZ83_9FLAO</name>
<gene>
    <name evidence="1" type="ORF">LBV24_07045</name>
</gene>
<reference evidence="2" key="1">
    <citation type="submission" date="2023-07" db="EMBL/GenBank/DDBJ databases">
        <authorList>
            <person name="Yue Y."/>
        </authorList>
    </citation>
    <scope>NUCLEOTIDE SEQUENCE [LARGE SCALE GENOMIC DNA]</scope>
    <source>
        <strain evidence="2">2Y89</strain>
    </source>
</reference>
<organism evidence="1 2">
    <name type="scientific">Winogradskyella vincentii</name>
    <dbReference type="NCBI Taxonomy" id="2877122"/>
    <lineage>
        <taxon>Bacteria</taxon>
        <taxon>Pseudomonadati</taxon>
        <taxon>Bacteroidota</taxon>
        <taxon>Flavobacteriia</taxon>
        <taxon>Flavobacteriales</taxon>
        <taxon>Flavobacteriaceae</taxon>
        <taxon>Winogradskyella</taxon>
    </lineage>
</organism>
<keyword evidence="2" id="KW-1185">Reference proteome</keyword>
<dbReference type="PROSITE" id="PS51257">
    <property type="entry name" value="PROKAR_LIPOPROTEIN"/>
    <property type="match status" value="1"/>
</dbReference>
<proteinExistence type="predicted"/>
<evidence type="ECO:0000313" key="2">
    <source>
        <dbReference type="Proteomes" id="UP001198402"/>
    </source>
</evidence>
<comment type="caution">
    <text evidence="1">The sequence shown here is derived from an EMBL/GenBank/DDBJ whole genome shotgun (WGS) entry which is preliminary data.</text>
</comment>
<evidence type="ECO:0000313" key="1">
    <source>
        <dbReference type="EMBL" id="MCA0152965.1"/>
    </source>
</evidence>